<gene>
    <name evidence="1" type="ORF">ODALV1_LOCUS21335</name>
</gene>
<evidence type="ECO:0000313" key="2">
    <source>
        <dbReference type="Proteomes" id="UP001642540"/>
    </source>
</evidence>
<dbReference type="InterPro" id="IPR053010">
    <property type="entry name" value="SET_SmydA-8"/>
</dbReference>
<keyword evidence="2" id="KW-1185">Reference proteome</keyword>
<organism evidence="1 2">
    <name type="scientific">Orchesella dallaii</name>
    <dbReference type="NCBI Taxonomy" id="48710"/>
    <lineage>
        <taxon>Eukaryota</taxon>
        <taxon>Metazoa</taxon>
        <taxon>Ecdysozoa</taxon>
        <taxon>Arthropoda</taxon>
        <taxon>Hexapoda</taxon>
        <taxon>Collembola</taxon>
        <taxon>Entomobryomorpha</taxon>
        <taxon>Entomobryoidea</taxon>
        <taxon>Orchesellidae</taxon>
        <taxon>Orchesellinae</taxon>
        <taxon>Orchesella</taxon>
    </lineage>
</organism>
<evidence type="ECO:0000313" key="1">
    <source>
        <dbReference type="EMBL" id="CAL8126294.1"/>
    </source>
</evidence>
<name>A0ABP1REZ6_9HEXA</name>
<dbReference type="EMBL" id="CAXLJM020000072">
    <property type="protein sequence ID" value="CAL8126294.1"/>
    <property type="molecule type" value="Genomic_DNA"/>
</dbReference>
<dbReference type="PANTHER" id="PTHR46455:SF5">
    <property type="entry name" value="SET AND MYND DOMAIN CONTAINING, ARTHROPOD-SPECIFIC, MEMBER 4, ISOFORM A"/>
    <property type="match status" value="1"/>
</dbReference>
<proteinExistence type="predicted"/>
<sequence length="321" mass="36412">MRQQQLHDFNIFCECDRCTSADELGTHFSTVKCINFEFFDPVKGCMRANLLPVEPCNLETAWRCTSCQCERANKLVQNYMTRITLELEEAKQSVSILKYKELNFAKAKQLADLLGLRKFISVMKQHEGRTVHKNHSIIFHAKCFIIKKLTNGIAEVFSLNVSVKQKIVEFINDAAAYAVKLCDECLAIASILVPGFCYQVGELIYHKQFCLGILLPIEFRKHKQSGGANLMEFFRAFEDAKQLRSKARFILSFYMDNPDVCKMLEFMTLDELLYSTLQKQVDQYSSSSSASSSSSSSTKVPISSPNILWNGGINGLEDVVL</sequence>
<dbReference type="PANTHER" id="PTHR46455">
    <property type="entry name" value="SET AND MYND DOMAIN CONTAINING, ARTHROPOD-SPECIFIC, MEMBER 4, ISOFORM A"/>
    <property type="match status" value="1"/>
</dbReference>
<protein>
    <submittedName>
        <fullName evidence="1">Uncharacterized protein</fullName>
    </submittedName>
</protein>
<accession>A0ABP1REZ6</accession>
<comment type="caution">
    <text evidence="1">The sequence shown here is derived from an EMBL/GenBank/DDBJ whole genome shotgun (WGS) entry which is preliminary data.</text>
</comment>
<dbReference type="Proteomes" id="UP001642540">
    <property type="component" value="Unassembled WGS sequence"/>
</dbReference>
<reference evidence="1 2" key="1">
    <citation type="submission" date="2024-08" db="EMBL/GenBank/DDBJ databases">
        <authorList>
            <person name="Cucini C."/>
            <person name="Frati F."/>
        </authorList>
    </citation>
    <scope>NUCLEOTIDE SEQUENCE [LARGE SCALE GENOMIC DNA]</scope>
</reference>